<proteinExistence type="predicted"/>
<reference evidence="2 3" key="2">
    <citation type="journal article" date="2019" name="G3 (Bethesda)">
        <title>Hybrid Assembly of the Genome of the Entomopathogenic Nematode Steinernema carpocapsae Identifies the X-Chromosome.</title>
        <authorList>
            <person name="Serra L."/>
            <person name="Macchietto M."/>
            <person name="Macias-Munoz A."/>
            <person name="McGill C.J."/>
            <person name="Rodriguez I.M."/>
            <person name="Rodriguez B."/>
            <person name="Murad R."/>
            <person name="Mortazavi A."/>
        </authorList>
    </citation>
    <scope>NUCLEOTIDE SEQUENCE [LARGE SCALE GENOMIC DNA]</scope>
    <source>
        <strain evidence="2 3">ALL</strain>
    </source>
</reference>
<evidence type="ECO:0000313" key="3">
    <source>
        <dbReference type="Proteomes" id="UP000298663"/>
    </source>
</evidence>
<accession>A0A4U5NWT0</accession>
<dbReference type="Proteomes" id="UP000298663">
    <property type="component" value="Unassembled WGS sequence"/>
</dbReference>
<reference evidence="2 3" key="1">
    <citation type="journal article" date="2015" name="Genome Biol.">
        <title>Comparative genomics of Steinernema reveals deeply conserved gene regulatory networks.</title>
        <authorList>
            <person name="Dillman A.R."/>
            <person name="Macchietto M."/>
            <person name="Porter C.F."/>
            <person name="Rogers A."/>
            <person name="Williams B."/>
            <person name="Antoshechkin I."/>
            <person name="Lee M.M."/>
            <person name="Goodwin Z."/>
            <person name="Lu X."/>
            <person name="Lewis E.E."/>
            <person name="Goodrich-Blair H."/>
            <person name="Stock S.P."/>
            <person name="Adams B.J."/>
            <person name="Sternberg P.W."/>
            <person name="Mortazavi A."/>
        </authorList>
    </citation>
    <scope>NUCLEOTIDE SEQUENCE [LARGE SCALE GENOMIC DNA]</scope>
    <source>
        <strain evidence="2 3">ALL</strain>
    </source>
</reference>
<gene>
    <name evidence="2" type="ORF">L596_012355</name>
</gene>
<name>A0A4U5NWT0_STECR</name>
<dbReference type="EMBL" id="AZBU02000003">
    <property type="protein sequence ID" value="TKR88057.1"/>
    <property type="molecule type" value="Genomic_DNA"/>
</dbReference>
<dbReference type="AlphaFoldDB" id="A0A4U5NWT0"/>
<keyword evidence="3" id="KW-1185">Reference proteome</keyword>
<evidence type="ECO:0000313" key="2">
    <source>
        <dbReference type="EMBL" id="TKR88057.1"/>
    </source>
</evidence>
<feature type="region of interest" description="Disordered" evidence="1">
    <location>
        <begin position="45"/>
        <end position="74"/>
    </location>
</feature>
<organism evidence="2 3">
    <name type="scientific">Steinernema carpocapsae</name>
    <name type="common">Entomopathogenic nematode</name>
    <dbReference type="NCBI Taxonomy" id="34508"/>
    <lineage>
        <taxon>Eukaryota</taxon>
        <taxon>Metazoa</taxon>
        <taxon>Ecdysozoa</taxon>
        <taxon>Nematoda</taxon>
        <taxon>Chromadorea</taxon>
        <taxon>Rhabditida</taxon>
        <taxon>Tylenchina</taxon>
        <taxon>Panagrolaimomorpha</taxon>
        <taxon>Strongyloidoidea</taxon>
        <taxon>Steinernematidae</taxon>
        <taxon>Steinernema</taxon>
    </lineage>
</organism>
<comment type="caution">
    <text evidence="2">The sequence shown here is derived from an EMBL/GenBank/DDBJ whole genome shotgun (WGS) entry which is preliminary data.</text>
</comment>
<evidence type="ECO:0000256" key="1">
    <source>
        <dbReference type="SAM" id="MobiDB-lite"/>
    </source>
</evidence>
<sequence length="74" mass="8507">MTPIVKVTDQDFRSLDKGYRNKKTLIIVTSFNKDIRRRFYTWNKGTFNSTSDATPGTNNTMKAASTRQQTTVNK</sequence>
<protein>
    <submittedName>
        <fullName evidence="2">Uncharacterized protein</fullName>
    </submittedName>
</protein>